<accession>A0ABY4NBQ0</accession>
<dbReference type="InterPro" id="IPR046825">
    <property type="entry name" value="PDH_C"/>
</dbReference>
<protein>
    <submittedName>
        <fullName evidence="4">Prephenate dehydrogenase</fullName>
        <ecNumber evidence="4">1.3.1.12</ecNumber>
    </submittedName>
</protein>
<dbReference type="SUPFAM" id="SSF48179">
    <property type="entry name" value="6-phosphogluconate dehydrogenase C-terminal domain-like"/>
    <property type="match status" value="1"/>
</dbReference>
<dbReference type="PANTHER" id="PTHR21363">
    <property type="entry name" value="PREPHENATE DEHYDROGENASE"/>
    <property type="match status" value="1"/>
</dbReference>
<dbReference type="Proteomes" id="UP001055868">
    <property type="component" value="Chromosome"/>
</dbReference>
<dbReference type="EMBL" id="CP097218">
    <property type="protein sequence ID" value="UQN30829.1"/>
    <property type="molecule type" value="Genomic_DNA"/>
</dbReference>
<dbReference type="GO" id="GO:0008977">
    <property type="term" value="F:prephenate dehydrogenase (NAD+) activity"/>
    <property type="evidence" value="ECO:0007669"/>
    <property type="project" value="UniProtKB-EC"/>
</dbReference>
<evidence type="ECO:0000259" key="3">
    <source>
        <dbReference type="PROSITE" id="PS51176"/>
    </source>
</evidence>
<sequence length="382" mass="39594">MSEAPAAHDAPLLPSPVLVIGTGLIGGSLGLALRGAGVEVHVQDVSPGTTSLAVELGVGRVRRADDADPALVVVAAPPDVAAALVAQALGTYPEALVVDVASVKRVVLEGLRARAAAGEITADDLSRYLGTHPMAGREVSGVIAARADLFLGRPFVICPHEGTRRGAVARLRQIATELGSLPVVMEAARHDEAVARVSHAPQVLASLLATGLLDAEEQALELSGQGLRDTTRIAASDPRLWVEILGANARALLPVLGDMQERLAGVADALATMQGDPDPSVGSRRELARLISDGNRGVARIPGKHGSGTDAFATVSVMVPDSPGELARLLTETGQIGVNLEDLHLEHSLGQRVGVAHIAVIPSHEDLLTRELSRRGWSVLEG</sequence>
<dbReference type="Pfam" id="PF02153">
    <property type="entry name" value="PDH_N"/>
    <property type="match status" value="1"/>
</dbReference>
<evidence type="ECO:0000256" key="2">
    <source>
        <dbReference type="ARBA" id="ARBA00023002"/>
    </source>
</evidence>
<dbReference type="InterPro" id="IPR050812">
    <property type="entry name" value="Preph/Arog_dehydrog"/>
</dbReference>
<dbReference type="InterPro" id="IPR046826">
    <property type="entry name" value="PDH_N"/>
</dbReference>
<dbReference type="InterPro" id="IPR003099">
    <property type="entry name" value="Prephen_DH"/>
</dbReference>
<reference evidence="4" key="1">
    <citation type="submission" date="2022-05" db="EMBL/GenBank/DDBJ databases">
        <title>Genomic analysis of Brachybacterium sp. CBA3104.</title>
        <authorList>
            <person name="Roh S.W."/>
            <person name="Kim Y.B."/>
            <person name="Kim Y."/>
        </authorList>
    </citation>
    <scope>NUCLEOTIDE SEQUENCE</scope>
    <source>
        <strain evidence="4">CBA3104</strain>
    </source>
</reference>
<keyword evidence="2 4" id="KW-0560">Oxidoreductase</keyword>
<dbReference type="Gene3D" id="1.10.3660.10">
    <property type="entry name" value="6-phosphogluconate dehydrogenase C-terminal like domain"/>
    <property type="match status" value="1"/>
</dbReference>
<evidence type="ECO:0000313" key="4">
    <source>
        <dbReference type="EMBL" id="UQN30829.1"/>
    </source>
</evidence>
<dbReference type="PROSITE" id="PS51176">
    <property type="entry name" value="PDH_ADH"/>
    <property type="match status" value="1"/>
</dbReference>
<feature type="domain" description="Prephenate/arogenate dehydrogenase" evidence="3">
    <location>
        <begin position="15"/>
        <end position="300"/>
    </location>
</feature>
<dbReference type="PANTHER" id="PTHR21363:SF0">
    <property type="entry name" value="PREPHENATE DEHYDROGENASE [NADP(+)]"/>
    <property type="match status" value="1"/>
</dbReference>
<evidence type="ECO:0000313" key="5">
    <source>
        <dbReference type="Proteomes" id="UP001055868"/>
    </source>
</evidence>
<dbReference type="Gene3D" id="3.40.50.720">
    <property type="entry name" value="NAD(P)-binding Rossmann-like Domain"/>
    <property type="match status" value="1"/>
</dbReference>
<dbReference type="SUPFAM" id="SSF51735">
    <property type="entry name" value="NAD(P)-binding Rossmann-fold domains"/>
    <property type="match status" value="1"/>
</dbReference>
<dbReference type="InterPro" id="IPR036291">
    <property type="entry name" value="NAD(P)-bd_dom_sf"/>
</dbReference>
<dbReference type="EC" id="1.3.1.12" evidence="4"/>
<organism evidence="4 5">
    <name type="scientific">Brachybacterium kimchii</name>
    <dbReference type="NCBI Taxonomy" id="2942909"/>
    <lineage>
        <taxon>Bacteria</taxon>
        <taxon>Bacillati</taxon>
        <taxon>Actinomycetota</taxon>
        <taxon>Actinomycetes</taxon>
        <taxon>Micrococcales</taxon>
        <taxon>Dermabacteraceae</taxon>
        <taxon>Brachybacterium</taxon>
    </lineage>
</organism>
<dbReference type="InterPro" id="IPR008927">
    <property type="entry name" value="6-PGluconate_DH-like_C_sf"/>
</dbReference>
<gene>
    <name evidence="4" type="ORF">M4486_05895</name>
</gene>
<evidence type="ECO:0000256" key="1">
    <source>
        <dbReference type="ARBA" id="ARBA00007964"/>
    </source>
</evidence>
<dbReference type="Pfam" id="PF20463">
    <property type="entry name" value="PDH_C"/>
    <property type="match status" value="1"/>
</dbReference>
<name>A0ABY4NBQ0_9MICO</name>
<dbReference type="RefSeq" id="WP_249480239.1">
    <property type="nucleotide sequence ID" value="NZ_CP097218.1"/>
</dbReference>
<dbReference type="NCBIfam" id="NF005111">
    <property type="entry name" value="PRK06545.2-3"/>
    <property type="match status" value="1"/>
</dbReference>
<keyword evidence="5" id="KW-1185">Reference proteome</keyword>
<dbReference type="NCBIfam" id="NF005112">
    <property type="entry name" value="PRK06545.2-4"/>
    <property type="match status" value="1"/>
</dbReference>
<comment type="similarity">
    <text evidence="1">Belongs to the prephenate/arogenate dehydrogenase family.</text>
</comment>
<proteinExistence type="inferred from homology"/>